<evidence type="ECO:0000313" key="14">
    <source>
        <dbReference type="EMBL" id="KCV82638.1"/>
    </source>
</evidence>
<dbReference type="Pfam" id="PF00497">
    <property type="entry name" value="SBP_bac_3"/>
    <property type="match status" value="1"/>
</dbReference>
<keyword evidence="3 10" id="KW-0812">Transmembrane</keyword>
<sequence>MKKLLPALCALFFSLMPQVSSAEELTVVTVERPPFSTIESGLQSGFSIELWEAVAKELDHTTTYQVMDSFSGMLNAVQAEDGADLAVANISITAQREQVMDFSHAIFESGLQIMVPRGGEDVVIWDALFSRDLLLAIAIAFLLLFGGGMLMWQFERDKQPYFELPARQALFPSFWWALNLVVNGGFEERQPRSFFGRIFGVILVVSSLFVVSVFVAKITAVMTVDAIQGSVNSVNDLYGKRVGTIGGSTSAAYLEDRDLDFASFEDLDALVIAFEEGKMDAAVFDAPVLAFYASHEGRDVAQMVGAPFRRESYGFALPSGSPLVEPINRVLLRLREDGTYDRLHRKYFGRAM</sequence>
<evidence type="ECO:0000256" key="11">
    <source>
        <dbReference type="SAM" id="SignalP"/>
    </source>
</evidence>
<keyword evidence="2" id="KW-0813">Transport</keyword>
<evidence type="ECO:0000256" key="2">
    <source>
        <dbReference type="ARBA" id="ARBA00022448"/>
    </source>
</evidence>
<feature type="transmembrane region" description="Helical" evidence="10">
    <location>
        <begin position="133"/>
        <end position="152"/>
    </location>
</feature>
<dbReference type="EMBL" id="AQQY01000003">
    <property type="protein sequence ID" value="KCV82638.1"/>
    <property type="molecule type" value="Genomic_DNA"/>
</dbReference>
<proteinExistence type="predicted"/>
<feature type="transmembrane region" description="Helical" evidence="10">
    <location>
        <begin position="194"/>
        <end position="216"/>
    </location>
</feature>
<feature type="domain" description="Solute-binding protein family 3/N-terminal" evidence="12">
    <location>
        <begin position="24"/>
        <end position="351"/>
    </location>
</feature>
<feature type="signal peptide" evidence="11">
    <location>
        <begin position="1"/>
        <end position="22"/>
    </location>
</feature>
<evidence type="ECO:0000256" key="8">
    <source>
        <dbReference type="ARBA" id="ARBA00023180"/>
    </source>
</evidence>
<dbReference type="AlphaFoldDB" id="A0A058ZM59"/>
<evidence type="ECO:0000256" key="9">
    <source>
        <dbReference type="ARBA" id="ARBA00023303"/>
    </source>
</evidence>
<dbReference type="Pfam" id="PF00060">
    <property type="entry name" value="Lig_chan"/>
    <property type="match status" value="1"/>
</dbReference>
<dbReference type="SUPFAM" id="SSF53850">
    <property type="entry name" value="Periplasmic binding protein-like II"/>
    <property type="match status" value="1"/>
</dbReference>
<feature type="domain" description="Ionotropic glutamate receptor C-terminal" evidence="13">
    <location>
        <begin position="24"/>
        <end position="350"/>
    </location>
</feature>
<evidence type="ECO:0000256" key="6">
    <source>
        <dbReference type="ARBA" id="ARBA00023136"/>
    </source>
</evidence>
<reference evidence="14 15" key="1">
    <citation type="submission" date="2013-04" db="EMBL/GenBank/DDBJ databases">
        <title>Shimia sp. 22II-S11-Z10 Genome Sequencing.</title>
        <authorList>
            <person name="Lai Q."/>
            <person name="Li G."/>
            <person name="Shao Z."/>
        </authorList>
    </citation>
    <scope>NUCLEOTIDE SEQUENCE [LARGE SCALE GENOMIC DNA]</scope>
    <source>
        <strain evidence="15">22II-S11-Z10</strain>
    </source>
</reference>
<keyword evidence="6 10" id="KW-0472">Membrane</keyword>
<keyword evidence="15" id="KW-1185">Reference proteome</keyword>
<evidence type="ECO:0000256" key="4">
    <source>
        <dbReference type="ARBA" id="ARBA00022989"/>
    </source>
</evidence>
<dbReference type="Proteomes" id="UP000024836">
    <property type="component" value="Unassembled WGS sequence"/>
</dbReference>
<dbReference type="PANTHER" id="PTHR18966">
    <property type="entry name" value="IONOTROPIC GLUTAMATE RECEPTOR"/>
    <property type="match status" value="1"/>
</dbReference>
<keyword evidence="5" id="KW-0406">Ion transport</keyword>
<evidence type="ECO:0000259" key="13">
    <source>
        <dbReference type="SMART" id="SM00079"/>
    </source>
</evidence>
<comment type="caution">
    <text evidence="14">The sequence shown here is derived from an EMBL/GenBank/DDBJ whole genome shotgun (WGS) entry which is preliminary data.</text>
</comment>
<dbReference type="GO" id="GO:0015276">
    <property type="term" value="F:ligand-gated monoatomic ion channel activity"/>
    <property type="evidence" value="ECO:0007669"/>
    <property type="project" value="InterPro"/>
</dbReference>
<dbReference type="Gene3D" id="1.10.287.70">
    <property type="match status" value="1"/>
</dbReference>
<gene>
    <name evidence="14" type="ORF">ATO10_06836</name>
</gene>
<dbReference type="InterPro" id="IPR015683">
    <property type="entry name" value="Ionotropic_Glu_rcpt"/>
</dbReference>
<evidence type="ECO:0000259" key="12">
    <source>
        <dbReference type="SMART" id="SM00062"/>
    </source>
</evidence>
<dbReference type="PATRIC" id="fig|1461693.3.peg.1389"/>
<dbReference type="SMART" id="SM00079">
    <property type="entry name" value="PBPe"/>
    <property type="match status" value="1"/>
</dbReference>
<evidence type="ECO:0000256" key="1">
    <source>
        <dbReference type="ARBA" id="ARBA00004141"/>
    </source>
</evidence>
<dbReference type="InterPro" id="IPR001638">
    <property type="entry name" value="Solute-binding_3/MltF_N"/>
</dbReference>
<keyword evidence="9" id="KW-0407">Ion channel</keyword>
<organism evidence="14 15">
    <name type="scientific">Actibacterium atlanticum</name>
    <dbReference type="NCBI Taxonomy" id="1461693"/>
    <lineage>
        <taxon>Bacteria</taxon>
        <taxon>Pseudomonadati</taxon>
        <taxon>Pseudomonadota</taxon>
        <taxon>Alphaproteobacteria</taxon>
        <taxon>Rhodobacterales</taxon>
        <taxon>Roseobacteraceae</taxon>
        <taxon>Actibacterium</taxon>
    </lineage>
</organism>
<dbReference type="OrthoDB" id="9768183at2"/>
<dbReference type="GO" id="GO:0016020">
    <property type="term" value="C:membrane"/>
    <property type="evidence" value="ECO:0007669"/>
    <property type="project" value="UniProtKB-SubCell"/>
</dbReference>
<feature type="chain" id="PRO_5001572292" evidence="11">
    <location>
        <begin position="23"/>
        <end position="352"/>
    </location>
</feature>
<dbReference type="Gene3D" id="3.40.190.10">
    <property type="entry name" value="Periplasmic binding protein-like II"/>
    <property type="match status" value="2"/>
</dbReference>
<keyword evidence="8" id="KW-0325">Glycoprotein</keyword>
<dbReference type="InterPro" id="IPR001320">
    <property type="entry name" value="Iontro_rcpt_C"/>
</dbReference>
<dbReference type="SMART" id="SM00062">
    <property type="entry name" value="PBPb"/>
    <property type="match status" value="1"/>
</dbReference>
<name>A0A058ZM59_9RHOB</name>
<evidence type="ECO:0000256" key="3">
    <source>
        <dbReference type="ARBA" id="ARBA00022692"/>
    </source>
</evidence>
<dbReference type="STRING" id="1461693.ATO10_06836"/>
<evidence type="ECO:0000256" key="7">
    <source>
        <dbReference type="ARBA" id="ARBA00023170"/>
    </source>
</evidence>
<evidence type="ECO:0000256" key="5">
    <source>
        <dbReference type="ARBA" id="ARBA00023065"/>
    </source>
</evidence>
<keyword evidence="7" id="KW-0675">Receptor</keyword>
<dbReference type="RefSeq" id="WP_035249708.1">
    <property type="nucleotide sequence ID" value="NZ_AQQY01000003.1"/>
</dbReference>
<accession>A0A058ZM59</accession>
<dbReference type="SUPFAM" id="SSF81324">
    <property type="entry name" value="Voltage-gated potassium channels"/>
    <property type="match status" value="1"/>
</dbReference>
<dbReference type="eggNOG" id="COG0834">
    <property type="taxonomic scope" value="Bacteria"/>
</dbReference>
<evidence type="ECO:0000313" key="15">
    <source>
        <dbReference type="Proteomes" id="UP000024836"/>
    </source>
</evidence>
<protein>
    <submittedName>
        <fullName evidence="14">Glutamine ABC transporter substrate-binding protein</fullName>
    </submittedName>
</protein>
<keyword evidence="4 10" id="KW-1133">Transmembrane helix</keyword>
<evidence type="ECO:0000256" key="10">
    <source>
        <dbReference type="SAM" id="Phobius"/>
    </source>
</evidence>
<comment type="subcellular location">
    <subcellularLocation>
        <location evidence="1">Membrane</location>
        <topology evidence="1">Multi-pass membrane protein</topology>
    </subcellularLocation>
</comment>
<keyword evidence="11" id="KW-0732">Signal</keyword>